<evidence type="ECO:0000313" key="1">
    <source>
        <dbReference type="EMBL" id="TPX09501.1"/>
    </source>
</evidence>
<evidence type="ECO:0000313" key="2">
    <source>
        <dbReference type="Proteomes" id="UP000319257"/>
    </source>
</evidence>
<sequence length="100" mass="11358">MDADKFTQYLYEWASFKGDSFMTEAKIVESLAEIASYTKSQGEQLSANKPSKETYLHFQWRLCKNLFIDQYAESANAGDFVIACLAALCLDELQNLEPRG</sequence>
<dbReference type="InParanoid" id="A0A507AX54"/>
<proteinExistence type="predicted"/>
<gene>
    <name evidence="1" type="ORF">E0L32_009244</name>
</gene>
<keyword evidence="2" id="KW-1185">Reference proteome</keyword>
<accession>A0A507AX54</accession>
<comment type="caution">
    <text evidence="1">The sequence shown here is derived from an EMBL/GenBank/DDBJ whole genome shotgun (WGS) entry which is preliminary data.</text>
</comment>
<reference evidence="1 2" key="1">
    <citation type="submission" date="2019-06" db="EMBL/GenBank/DDBJ databases">
        <title>Draft genome sequence of the filamentous fungus Phialemoniopsis curvata isolated from diesel fuel.</title>
        <authorList>
            <person name="Varaljay V.A."/>
            <person name="Lyon W.J."/>
            <person name="Crouch A.L."/>
            <person name="Drake C.E."/>
            <person name="Hollomon J.M."/>
            <person name="Nadeau L.J."/>
            <person name="Nunn H.S."/>
            <person name="Stevenson B.S."/>
            <person name="Bojanowski C.L."/>
            <person name="Crookes-Goodson W.J."/>
        </authorList>
    </citation>
    <scope>NUCLEOTIDE SEQUENCE [LARGE SCALE GENOMIC DNA]</scope>
    <source>
        <strain evidence="1 2">D216</strain>
    </source>
</reference>
<name>A0A507AX54_9PEZI</name>
<dbReference type="RefSeq" id="XP_030991212.1">
    <property type="nucleotide sequence ID" value="XM_031144187.1"/>
</dbReference>
<protein>
    <submittedName>
        <fullName evidence="1">Uncharacterized protein</fullName>
    </submittedName>
</protein>
<dbReference type="AlphaFoldDB" id="A0A507AX54"/>
<dbReference type="EMBL" id="SKBQ01000066">
    <property type="protein sequence ID" value="TPX09501.1"/>
    <property type="molecule type" value="Genomic_DNA"/>
</dbReference>
<dbReference type="GeneID" id="41976691"/>
<dbReference type="Proteomes" id="UP000319257">
    <property type="component" value="Unassembled WGS sequence"/>
</dbReference>
<organism evidence="1 2">
    <name type="scientific">Thyridium curvatum</name>
    <dbReference type="NCBI Taxonomy" id="1093900"/>
    <lineage>
        <taxon>Eukaryota</taxon>
        <taxon>Fungi</taxon>
        <taxon>Dikarya</taxon>
        <taxon>Ascomycota</taxon>
        <taxon>Pezizomycotina</taxon>
        <taxon>Sordariomycetes</taxon>
        <taxon>Sordariomycetidae</taxon>
        <taxon>Thyridiales</taxon>
        <taxon>Thyridiaceae</taxon>
        <taxon>Thyridium</taxon>
    </lineage>
</organism>